<evidence type="ECO:0000256" key="7">
    <source>
        <dbReference type="ARBA" id="ARBA00023033"/>
    </source>
</evidence>
<comment type="pathway">
    <text evidence="2">Cofactor biosynthesis; ubiquinone biosynthesis.</text>
</comment>
<comment type="cofactor">
    <cofactor evidence="1">
        <name>FAD</name>
        <dbReference type="ChEBI" id="CHEBI:57692"/>
    </cofactor>
</comment>
<accession>A0A0B3XX59</accession>
<sequence>MESAAAVDVVIIGGGIVGTVLAKALAEKVSPANSSGLSVTLIDAADPEQTSKSFVDFNPFTDTRVIALARRTVEELSHMGLNLDDVAKQHNGELPPQIKHIEVSDKGHLGLLNLQSSDYHIDAFGQVVSLSALTRLAAGATSSYQYIAPAKVTNVKQQSNFVEVQLDSGQSLTTKLLVLADGGRSGLADQVGILKTVDDYHQTAIVFNVHTQLPHENRAYERFTENGPLAFLPFDSEIDDIKASGNGFSVVWTVDTDASKTLMALSQSAFIQALQEAFGYRQGKVLRVSDLASYPLALTKAQQVASHRTVVVGNAAQALHPIAGQGFNLGLRDLSTLVSVLQASAEKYAEQSEVGNSENALPNEGLTSSSNYAQDDTNNEQSDTIASANFDAGAFSITQHYANSRKNDRDNTIALTDTLVRTFSNQYFPTVIGRNVSLLALSMMPQAKKAFVKHTTGYGETPLRKRDNNAAC</sequence>
<dbReference type="Gene3D" id="3.50.50.60">
    <property type="entry name" value="FAD/NAD(P)-binding domain"/>
    <property type="match status" value="2"/>
</dbReference>
<dbReference type="SUPFAM" id="SSF51905">
    <property type="entry name" value="FAD/NAD(P)-binding domain"/>
    <property type="match status" value="1"/>
</dbReference>
<dbReference type="GO" id="GO:0008681">
    <property type="term" value="F:2-octaprenyl-6-methoxyphenol hydroxylase activity"/>
    <property type="evidence" value="ECO:0007669"/>
    <property type="project" value="TreeGrafter"/>
</dbReference>
<feature type="compositionally biased region" description="Polar residues" evidence="8">
    <location>
        <begin position="353"/>
        <end position="381"/>
    </location>
</feature>
<evidence type="ECO:0000256" key="1">
    <source>
        <dbReference type="ARBA" id="ARBA00001974"/>
    </source>
</evidence>
<dbReference type="InterPro" id="IPR010971">
    <property type="entry name" value="UbiH/COQ6"/>
</dbReference>
<dbReference type="UniPathway" id="UPA00232"/>
<dbReference type="PRINTS" id="PR00420">
    <property type="entry name" value="RNGMNOXGNASE"/>
</dbReference>
<keyword evidence="11" id="KW-1185">Reference proteome</keyword>
<proteinExistence type="inferred from homology"/>
<evidence type="ECO:0000256" key="8">
    <source>
        <dbReference type="SAM" id="MobiDB-lite"/>
    </source>
</evidence>
<evidence type="ECO:0000259" key="9">
    <source>
        <dbReference type="Pfam" id="PF01494"/>
    </source>
</evidence>
<dbReference type="GO" id="GO:0071949">
    <property type="term" value="F:FAD binding"/>
    <property type="evidence" value="ECO:0007669"/>
    <property type="project" value="InterPro"/>
</dbReference>
<dbReference type="OrthoDB" id="9769565at2"/>
<dbReference type="PROSITE" id="PS01304">
    <property type="entry name" value="UBIH"/>
    <property type="match status" value="1"/>
</dbReference>
<dbReference type="RefSeq" id="WP_039218548.1">
    <property type="nucleotide sequence ID" value="NZ_JWLW01000012.1"/>
</dbReference>
<feature type="domain" description="FAD-binding" evidence="9">
    <location>
        <begin position="7"/>
        <end position="346"/>
    </location>
</feature>
<dbReference type="EMBL" id="JWLW01000012">
    <property type="protein sequence ID" value="KHT54216.1"/>
    <property type="molecule type" value="Genomic_DNA"/>
</dbReference>
<evidence type="ECO:0000313" key="11">
    <source>
        <dbReference type="Proteomes" id="UP000031197"/>
    </source>
</evidence>
<dbReference type="AlphaFoldDB" id="A0A0B3XX59"/>
<comment type="similarity">
    <text evidence="3">Belongs to the UbiH/COQ6 family.</text>
</comment>
<dbReference type="GO" id="GO:0006744">
    <property type="term" value="P:ubiquinone biosynthetic process"/>
    <property type="evidence" value="ECO:0007669"/>
    <property type="project" value="UniProtKB-UniPathway"/>
</dbReference>
<dbReference type="PANTHER" id="PTHR43876">
    <property type="entry name" value="UBIQUINONE BIOSYNTHESIS MONOOXYGENASE COQ6, MITOCHONDRIAL"/>
    <property type="match status" value="1"/>
</dbReference>
<keyword evidence="7" id="KW-0503">Monooxygenase</keyword>
<keyword evidence="6" id="KW-0560">Oxidoreductase</keyword>
<dbReference type="InterPro" id="IPR002938">
    <property type="entry name" value="FAD-bd"/>
</dbReference>
<dbReference type="PANTHER" id="PTHR43876:SF8">
    <property type="entry name" value="2-OCTAPRENYL-6-METHOXYPHENOL HYDROXYLASE"/>
    <property type="match status" value="1"/>
</dbReference>
<gene>
    <name evidence="10" type="ORF">RJ41_06705</name>
</gene>
<evidence type="ECO:0000256" key="5">
    <source>
        <dbReference type="ARBA" id="ARBA00022827"/>
    </source>
</evidence>
<dbReference type="InterPro" id="IPR036188">
    <property type="entry name" value="FAD/NAD-bd_sf"/>
</dbReference>
<feature type="region of interest" description="Disordered" evidence="8">
    <location>
        <begin position="351"/>
        <end position="381"/>
    </location>
</feature>
<reference evidence="10 11" key="1">
    <citation type="submission" date="2014-12" db="EMBL/GenBank/DDBJ databases">
        <title>Genome sequencing of Alteromonas marina AD001.</title>
        <authorList>
            <person name="Adrian T.G.S."/>
            <person name="Chan K.G."/>
        </authorList>
    </citation>
    <scope>NUCLEOTIDE SEQUENCE [LARGE SCALE GENOMIC DNA]</scope>
    <source>
        <strain evidence="10 11">AD001</strain>
    </source>
</reference>
<evidence type="ECO:0000256" key="4">
    <source>
        <dbReference type="ARBA" id="ARBA00022630"/>
    </source>
</evidence>
<organism evidence="10 11">
    <name type="scientific">Alteromonas marina</name>
    <dbReference type="NCBI Taxonomy" id="203795"/>
    <lineage>
        <taxon>Bacteria</taxon>
        <taxon>Pseudomonadati</taxon>
        <taxon>Pseudomonadota</taxon>
        <taxon>Gammaproteobacteria</taxon>
        <taxon>Alteromonadales</taxon>
        <taxon>Alteromonadaceae</taxon>
        <taxon>Alteromonas/Salinimonas group</taxon>
        <taxon>Alteromonas</taxon>
    </lineage>
</organism>
<evidence type="ECO:0000256" key="2">
    <source>
        <dbReference type="ARBA" id="ARBA00004749"/>
    </source>
</evidence>
<name>A0A0B3XX59_9ALTE</name>
<dbReference type="Gene3D" id="3.30.9.10">
    <property type="entry name" value="D-Amino Acid Oxidase, subunit A, domain 2"/>
    <property type="match status" value="1"/>
</dbReference>
<dbReference type="InterPro" id="IPR051205">
    <property type="entry name" value="UbiH/COQ6_monooxygenase"/>
</dbReference>
<dbReference type="Proteomes" id="UP000031197">
    <property type="component" value="Unassembled WGS sequence"/>
</dbReference>
<evidence type="ECO:0000313" key="10">
    <source>
        <dbReference type="EMBL" id="KHT54216.1"/>
    </source>
</evidence>
<dbReference type="Pfam" id="PF01494">
    <property type="entry name" value="FAD_binding_3"/>
    <property type="match status" value="1"/>
</dbReference>
<protein>
    <submittedName>
        <fullName evidence="10">2-octaprenyl-6-methoxyphenyl hydroxylase</fullName>
    </submittedName>
</protein>
<dbReference type="InterPro" id="IPR018168">
    <property type="entry name" value="Ubi_Hdrlase_CS"/>
</dbReference>
<keyword evidence="5" id="KW-0274">FAD</keyword>
<comment type="caution">
    <text evidence="10">The sequence shown here is derived from an EMBL/GenBank/DDBJ whole genome shotgun (WGS) entry which is preliminary data.</text>
</comment>
<evidence type="ECO:0000256" key="3">
    <source>
        <dbReference type="ARBA" id="ARBA00005349"/>
    </source>
</evidence>
<evidence type="ECO:0000256" key="6">
    <source>
        <dbReference type="ARBA" id="ARBA00023002"/>
    </source>
</evidence>
<keyword evidence="4" id="KW-0285">Flavoprotein</keyword>
<dbReference type="NCBIfam" id="TIGR01988">
    <property type="entry name" value="Ubi-OHases"/>
    <property type="match status" value="1"/>
</dbReference>